<evidence type="ECO:0000256" key="1">
    <source>
        <dbReference type="ARBA" id="ARBA00044777"/>
    </source>
</evidence>
<dbReference type="AlphaFoldDB" id="H9UJ85"/>
<dbReference type="GO" id="GO:0006260">
    <property type="term" value="P:DNA replication"/>
    <property type="evidence" value="ECO:0007669"/>
    <property type="project" value="UniProtKB-UniRule"/>
</dbReference>
<evidence type="ECO:0000313" key="5">
    <source>
        <dbReference type="Proteomes" id="UP000007383"/>
    </source>
</evidence>
<dbReference type="EMBL" id="CP003282">
    <property type="protein sequence ID" value="AFG37578.1"/>
    <property type="molecule type" value="Genomic_DNA"/>
</dbReference>
<dbReference type="HOGENOM" id="CLU_038686_3_0_12"/>
<keyword evidence="2" id="KW-0132">Cell division</keyword>
<keyword evidence="5" id="KW-1185">Reference proteome</keyword>
<dbReference type="HAMAP" id="MF_01805">
    <property type="entry name" value="ScpA"/>
    <property type="match status" value="1"/>
</dbReference>
<dbReference type="GO" id="GO:0051301">
    <property type="term" value="P:cell division"/>
    <property type="evidence" value="ECO:0007669"/>
    <property type="project" value="UniProtKB-KW"/>
</dbReference>
<comment type="similarity">
    <text evidence="2">Belongs to the ScpA family.</text>
</comment>
<feature type="region of interest" description="Disordered" evidence="3">
    <location>
        <begin position="243"/>
        <end position="262"/>
    </location>
</feature>
<dbReference type="PANTHER" id="PTHR33969">
    <property type="entry name" value="SEGREGATION AND CONDENSATION PROTEIN A"/>
    <property type="match status" value="1"/>
</dbReference>
<dbReference type="InterPro" id="IPR023093">
    <property type="entry name" value="ScpA-like_C"/>
</dbReference>
<protein>
    <recommendedName>
        <fullName evidence="1 2">Segregation and condensation protein A</fullName>
    </recommendedName>
</protein>
<dbReference type="Pfam" id="PF02616">
    <property type="entry name" value="SMC_ScpA"/>
    <property type="match status" value="1"/>
</dbReference>
<organism evidence="4 5">
    <name type="scientific">Spirochaeta africana (strain ATCC 700263 / DSM 8902 / Z-7692)</name>
    <dbReference type="NCBI Taxonomy" id="889378"/>
    <lineage>
        <taxon>Bacteria</taxon>
        <taxon>Pseudomonadati</taxon>
        <taxon>Spirochaetota</taxon>
        <taxon>Spirochaetia</taxon>
        <taxon>Spirochaetales</taxon>
        <taxon>Spirochaetaceae</taxon>
        <taxon>Spirochaeta</taxon>
    </lineage>
</organism>
<evidence type="ECO:0000313" key="4">
    <source>
        <dbReference type="EMBL" id="AFG37578.1"/>
    </source>
</evidence>
<dbReference type="eggNOG" id="COG1354">
    <property type="taxonomic scope" value="Bacteria"/>
</dbReference>
<reference evidence="5" key="1">
    <citation type="journal article" date="2013" name="Stand. Genomic Sci.">
        <title>Complete genome sequence of the halophilic bacterium Spirochaeta africana type strain (Z-7692(T)) from the alkaline Lake Magadi in the East African Rift.</title>
        <authorList>
            <person name="Liolos K."/>
            <person name="Abt B."/>
            <person name="Scheuner C."/>
            <person name="Teshima H."/>
            <person name="Held B."/>
            <person name="Lapidus A."/>
            <person name="Nolan M."/>
            <person name="Lucas S."/>
            <person name="Deshpande S."/>
            <person name="Cheng J.F."/>
            <person name="Tapia R."/>
            <person name="Goodwin L.A."/>
            <person name="Pitluck S."/>
            <person name="Pagani I."/>
            <person name="Ivanova N."/>
            <person name="Mavromatis K."/>
            <person name="Mikhailova N."/>
            <person name="Huntemann M."/>
            <person name="Pati A."/>
            <person name="Chen A."/>
            <person name="Palaniappan K."/>
            <person name="Land M."/>
            <person name="Rohde M."/>
            <person name="Tindall B.J."/>
            <person name="Detter J.C."/>
            <person name="Goker M."/>
            <person name="Bristow J."/>
            <person name="Eisen J.A."/>
            <person name="Markowitz V."/>
            <person name="Hugenholtz P."/>
            <person name="Woyke T."/>
            <person name="Klenk H.P."/>
            <person name="Kyrpides N.C."/>
        </authorList>
    </citation>
    <scope>NUCLEOTIDE SEQUENCE</scope>
    <source>
        <strain evidence="5">ATCC 700263 / DSM 8902 / Z-7692</strain>
    </source>
</reference>
<proteinExistence type="inferred from homology"/>
<dbReference type="OrthoDB" id="9811016at2"/>
<dbReference type="Gene3D" id="6.10.250.2410">
    <property type="match status" value="1"/>
</dbReference>
<dbReference type="GO" id="GO:0005737">
    <property type="term" value="C:cytoplasm"/>
    <property type="evidence" value="ECO:0007669"/>
    <property type="project" value="UniProtKB-SubCell"/>
</dbReference>
<dbReference type="GO" id="GO:0007059">
    <property type="term" value="P:chromosome segregation"/>
    <property type="evidence" value="ECO:0007669"/>
    <property type="project" value="UniProtKB-UniRule"/>
</dbReference>
<sequence>MEAHEAESLHRFRLRDFEGPLDLLLFLIKKNEVNIYDIPVAEITEQYLQFLDLATRIDLDNITEFYVLAATLLYIKSRMLLPIEDDLEEEFEDPRRELVERLIEYQKFKKLSRIMSQQEQENEWSIERKRRQPALPFDKQEDMWEPLDVWELLQTFTSVISNLTPERILDLYEEVSINEKITLIGELLESRDEFLFTDLIVRRASVMEVVCAFLAVLESVKSRRIAIYQNRMFGDIQIRKQNRSLTDTEEGSGDQESQDTEG</sequence>
<dbReference type="STRING" id="889378.Spiaf_1519"/>
<feature type="compositionally biased region" description="Acidic residues" evidence="3">
    <location>
        <begin position="247"/>
        <end position="262"/>
    </location>
</feature>
<dbReference type="Proteomes" id="UP000007383">
    <property type="component" value="Chromosome"/>
</dbReference>
<evidence type="ECO:0000256" key="2">
    <source>
        <dbReference type="HAMAP-Rule" id="MF_01805"/>
    </source>
</evidence>
<dbReference type="KEGG" id="sfc:Spiaf_1519"/>
<name>H9UJ85_SPIAZ</name>
<dbReference type="RefSeq" id="WP_014455561.1">
    <property type="nucleotide sequence ID" value="NC_017098.1"/>
</dbReference>
<dbReference type="Gene3D" id="1.10.10.580">
    <property type="entry name" value="Structural maintenance of chromosome 1. Chain E"/>
    <property type="match status" value="1"/>
</dbReference>
<comment type="subunit">
    <text evidence="2">Component of a cohesin-like complex composed of ScpA, ScpB and the Smc homodimer, in which ScpA and ScpB bind to the head domain of Smc. The presence of the three proteins is required for the association of the complex with DNA.</text>
</comment>
<keyword evidence="2" id="KW-0131">Cell cycle</keyword>
<gene>
    <name evidence="2" type="primary">scpA</name>
    <name evidence="4" type="ordered locus">Spiaf_1519</name>
</gene>
<dbReference type="PATRIC" id="fig|889378.3.peg.1510"/>
<comment type="function">
    <text evidence="2">Participates in chromosomal partition during cell division. May act via the formation of a condensin-like complex containing Smc and ScpB that pull DNA away from mid-cell into both cell halves.</text>
</comment>
<comment type="subcellular location">
    <subcellularLocation>
        <location evidence="2">Cytoplasm</location>
    </subcellularLocation>
    <text evidence="2">Associated with two foci at the outer edges of the nucleoid region in young cells, and at four foci within both cell halves in older cells.</text>
</comment>
<keyword evidence="2" id="KW-0159">Chromosome partition</keyword>
<dbReference type="InterPro" id="IPR003768">
    <property type="entry name" value="ScpA"/>
</dbReference>
<evidence type="ECO:0000256" key="3">
    <source>
        <dbReference type="SAM" id="MobiDB-lite"/>
    </source>
</evidence>
<keyword evidence="2" id="KW-0963">Cytoplasm</keyword>
<accession>H9UJ85</accession>
<dbReference type="PANTHER" id="PTHR33969:SF2">
    <property type="entry name" value="SEGREGATION AND CONDENSATION PROTEIN A"/>
    <property type="match status" value="1"/>
</dbReference>